<geneLocation type="plasmid" evidence="2 3">
    <name>pMJ100</name>
</geneLocation>
<keyword evidence="2" id="KW-0614">Plasmid</keyword>
<feature type="region of interest" description="Disordered" evidence="1">
    <location>
        <begin position="63"/>
        <end position="85"/>
    </location>
</feature>
<dbReference type="Proteomes" id="UP000001857">
    <property type="component" value="Plasmid pMJ100"/>
</dbReference>
<reference evidence="3" key="1">
    <citation type="submission" date="2008-08" db="EMBL/GenBank/DDBJ databases">
        <title>Complete sequence of Vibrio fischeri strain MJ11.</title>
        <authorList>
            <person name="Mandel M.J."/>
            <person name="Stabb E.V."/>
            <person name="Ruby E.G."/>
            <person name="Ferriera S."/>
            <person name="Johnson J."/>
            <person name="Kravitz S."/>
            <person name="Beeson K."/>
            <person name="Sutton G."/>
            <person name="Rogers Y.-H."/>
            <person name="Friedman R."/>
            <person name="Frazier M."/>
            <person name="Venter J.C."/>
        </authorList>
    </citation>
    <scope>NUCLEOTIDE SEQUENCE [LARGE SCALE GENOMIC DNA]</scope>
    <source>
        <strain evidence="3">MJ11</strain>
        <plasmid evidence="3">pMJ100</plasmid>
    </source>
</reference>
<sequence length="85" mass="9804">MKNIMMDESQRKPSFLRYTAVYGCGCAFMDDLWITEECCDKVCPEHKKNREFIASESIVGVRPEKSNLSKSPLRVSQDTIARLRD</sequence>
<protein>
    <submittedName>
        <fullName evidence="2">Uncharacterized protein</fullName>
    </submittedName>
</protein>
<accession>B5EVV8</accession>
<evidence type="ECO:0000256" key="1">
    <source>
        <dbReference type="SAM" id="MobiDB-lite"/>
    </source>
</evidence>
<feature type="compositionally biased region" description="Polar residues" evidence="1">
    <location>
        <begin position="68"/>
        <end position="79"/>
    </location>
</feature>
<gene>
    <name evidence="2" type="ordered locus">VFMJ11_B0015</name>
</gene>
<name>B5EVV8_ALIFM</name>
<organism evidence="2 3">
    <name type="scientific">Aliivibrio fischeri (strain MJ11)</name>
    <name type="common">Vibrio fischeri</name>
    <dbReference type="NCBI Taxonomy" id="388396"/>
    <lineage>
        <taxon>Bacteria</taxon>
        <taxon>Pseudomonadati</taxon>
        <taxon>Pseudomonadota</taxon>
        <taxon>Gammaproteobacteria</taxon>
        <taxon>Vibrionales</taxon>
        <taxon>Vibrionaceae</taxon>
        <taxon>Aliivibrio</taxon>
    </lineage>
</organism>
<dbReference type="AlphaFoldDB" id="B5EVV8"/>
<evidence type="ECO:0000313" key="2">
    <source>
        <dbReference type="EMBL" id="ACH64761.1"/>
    </source>
</evidence>
<dbReference type="EMBL" id="CP001134">
    <property type="protein sequence ID" value="ACH64761.1"/>
    <property type="molecule type" value="Genomic_DNA"/>
</dbReference>
<reference evidence="2 3" key="2">
    <citation type="journal article" date="2009" name="Nature">
        <title>A single regulatory gene is sufficient to alter bacterial host range.</title>
        <authorList>
            <person name="Mandel M.J."/>
            <person name="Wollenberg M.S."/>
            <person name="Stabb E.V."/>
            <person name="Visick K.L."/>
            <person name="Ruby E.G."/>
        </authorList>
    </citation>
    <scope>NUCLEOTIDE SEQUENCE [LARGE SCALE GENOMIC DNA]</scope>
    <source>
        <strain evidence="2 3">MJ11</strain>
    </source>
</reference>
<evidence type="ECO:0000313" key="3">
    <source>
        <dbReference type="Proteomes" id="UP000001857"/>
    </source>
</evidence>
<dbReference type="KEGG" id="vfm:VFMJ11_B0015"/>
<proteinExistence type="predicted"/>
<dbReference type="HOGENOM" id="CLU_2511774_0_0_6"/>